<dbReference type="EMBL" id="FOFD01000009">
    <property type="protein sequence ID" value="SER87089.1"/>
    <property type="molecule type" value="Genomic_DNA"/>
</dbReference>
<feature type="transmembrane region" description="Helical" evidence="1">
    <location>
        <begin position="20"/>
        <end position="44"/>
    </location>
</feature>
<name>A0A1H9SRZ0_9EURY</name>
<accession>A0A1H9SRZ0</accession>
<evidence type="ECO:0000256" key="1">
    <source>
        <dbReference type="SAM" id="Phobius"/>
    </source>
</evidence>
<feature type="transmembrane region" description="Helical" evidence="1">
    <location>
        <begin position="141"/>
        <end position="161"/>
    </location>
</feature>
<dbReference type="RefSeq" id="WP_090623017.1">
    <property type="nucleotide sequence ID" value="NZ_FOFD01000009.1"/>
</dbReference>
<dbReference type="AlphaFoldDB" id="A0A1H9SRZ0"/>
<dbReference type="InterPro" id="IPR018719">
    <property type="entry name" value="DUF2243_membrane"/>
</dbReference>
<keyword evidence="3" id="KW-1185">Reference proteome</keyword>
<proteinExistence type="predicted"/>
<reference evidence="3" key="1">
    <citation type="submission" date="2016-10" db="EMBL/GenBank/DDBJ databases">
        <authorList>
            <person name="Varghese N."/>
            <person name="Submissions S."/>
        </authorList>
    </citation>
    <scope>NUCLEOTIDE SEQUENCE [LARGE SCALE GENOMIC DNA]</scope>
    <source>
        <strain evidence="3">DSM 25055</strain>
    </source>
</reference>
<dbReference type="OrthoDB" id="241278at2157"/>
<protein>
    <submittedName>
        <fullName evidence="2">Uncharacterized membrane protein</fullName>
    </submittedName>
</protein>
<keyword evidence="1" id="KW-1133">Transmembrane helix</keyword>
<keyword evidence="1" id="KW-0812">Transmembrane</keyword>
<gene>
    <name evidence="2" type="ORF">SAMN04489841_4764</name>
</gene>
<evidence type="ECO:0000313" key="3">
    <source>
        <dbReference type="Proteomes" id="UP000199114"/>
    </source>
</evidence>
<organism evidence="2 3">
    <name type="scientific">Natrinema salaciae</name>
    <dbReference type="NCBI Taxonomy" id="1186196"/>
    <lineage>
        <taxon>Archaea</taxon>
        <taxon>Methanobacteriati</taxon>
        <taxon>Methanobacteriota</taxon>
        <taxon>Stenosarchaea group</taxon>
        <taxon>Halobacteria</taxon>
        <taxon>Halobacteriales</taxon>
        <taxon>Natrialbaceae</taxon>
        <taxon>Natrinema</taxon>
    </lineage>
</organism>
<dbReference type="STRING" id="1186196.SAMN04489841_4764"/>
<dbReference type="Pfam" id="PF10002">
    <property type="entry name" value="DUF2243"/>
    <property type="match status" value="1"/>
</dbReference>
<evidence type="ECO:0000313" key="2">
    <source>
        <dbReference type="EMBL" id="SER87089.1"/>
    </source>
</evidence>
<keyword evidence="1" id="KW-0472">Membrane</keyword>
<sequence>MRKPDETETWLGIQKIGRPLVVAGTVLGVGLGGFFDGIVLHQLLQWHNMVSSYPDPSVANDFRLNVVADGLFHTMAYVFTILGVSLLLRAWRLSFVPASRRTLFGSVILGWGIFNVVEGIVDHQLLGIHHVWPAGPGPVLLWDAAFLLWGLLFIGGGYAIVRGDAAVTPTPQREQAGQEQTS</sequence>
<feature type="transmembrane region" description="Helical" evidence="1">
    <location>
        <begin position="103"/>
        <end position="121"/>
    </location>
</feature>
<dbReference type="Proteomes" id="UP000199114">
    <property type="component" value="Unassembled WGS sequence"/>
</dbReference>
<feature type="transmembrane region" description="Helical" evidence="1">
    <location>
        <begin position="71"/>
        <end position="91"/>
    </location>
</feature>